<proteinExistence type="predicted"/>
<dbReference type="Gene3D" id="2.60.120.10">
    <property type="entry name" value="Jelly Rolls"/>
    <property type="match status" value="1"/>
</dbReference>
<comment type="caution">
    <text evidence="2">The sequence shown here is derived from an EMBL/GenBank/DDBJ whole genome shotgun (WGS) entry which is preliminary data.</text>
</comment>
<dbReference type="InterPro" id="IPR014710">
    <property type="entry name" value="RmlC-like_jellyroll"/>
</dbReference>
<keyword evidence="3" id="KW-1185">Reference proteome</keyword>
<dbReference type="Proteomes" id="UP000198337">
    <property type="component" value="Unassembled WGS sequence"/>
</dbReference>
<evidence type="ECO:0000313" key="3">
    <source>
        <dbReference type="Proteomes" id="UP000198337"/>
    </source>
</evidence>
<dbReference type="CDD" id="cd02233">
    <property type="entry name" value="cupin_HNL-like"/>
    <property type="match status" value="1"/>
</dbReference>
<dbReference type="RefSeq" id="WP_089260324.1">
    <property type="nucleotide sequence ID" value="NZ_FZNV01000002.1"/>
</dbReference>
<protein>
    <submittedName>
        <fullName evidence="2">Cupin domain protein</fullName>
    </submittedName>
</protein>
<dbReference type="PANTHER" id="PTHR43698:SF1">
    <property type="entry name" value="BLL4564 PROTEIN"/>
    <property type="match status" value="1"/>
</dbReference>
<name>A0ABY1SGH4_9FLAO</name>
<evidence type="ECO:0000259" key="1">
    <source>
        <dbReference type="Pfam" id="PF07883"/>
    </source>
</evidence>
<accession>A0ABY1SGH4</accession>
<dbReference type="Pfam" id="PF07883">
    <property type="entry name" value="Cupin_2"/>
    <property type="match status" value="1"/>
</dbReference>
<dbReference type="InterPro" id="IPR013096">
    <property type="entry name" value="Cupin_2"/>
</dbReference>
<dbReference type="PROSITE" id="PS51257">
    <property type="entry name" value="PROKAR_LIPOPROTEIN"/>
    <property type="match status" value="1"/>
</dbReference>
<dbReference type="InterPro" id="IPR011051">
    <property type="entry name" value="RmlC_Cupin_sf"/>
</dbReference>
<reference evidence="2 3" key="1">
    <citation type="submission" date="2017-06" db="EMBL/GenBank/DDBJ databases">
        <authorList>
            <person name="Varghese N."/>
            <person name="Submissions S."/>
        </authorList>
    </citation>
    <scope>NUCLEOTIDE SEQUENCE [LARGE SCALE GENOMIC DNA]</scope>
    <source>
        <strain evidence="2 3">DSM 19840</strain>
    </source>
</reference>
<sequence>MKSKILYRTLLILVLFIGCNESTEIHKDATLFSKGEIITNENFTGTAWLNMLAGPDSLNTMYAGLVTFEPGARTNWHSHPAGQILIATKGKGYYQEEGKDKRIMLQGETIKCLPNIKHWHGASQNSEFAHIAISDREKGPAQWFQPVTAAEYMP</sequence>
<feature type="domain" description="Cupin type-2" evidence="1">
    <location>
        <begin position="65"/>
        <end position="125"/>
    </location>
</feature>
<organism evidence="2 3">
    <name type="scientific">Maribacter sedimenticola</name>
    <dbReference type="NCBI Taxonomy" id="228956"/>
    <lineage>
        <taxon>Bacteria</taxon>
        <taxon>Pseudomonadati</taxon>
        <taxon>Bacteroidota</taxon>
        <taxon>Flavobacteriia</taxon>
        <taxon>Flavobacteriales</taxon>
        <taxon>Flavobacteriaceae</taxon>
        <taxon>Maribacter</taxon>
    </lineage>
</organism>
<dbReference type="EMBL" id="FZNV01000002">
    <property type="protein sequence ID" value="SNR45812.1"/>
    <property type="molecule type" value="Genomic_DNA"/>
</dbReference>
<gene>
    <name evidence="2" type="ORF">SAMN04488009_1888</name>
</gene>
<evidence type="ECO:0000313" key="2">
    <source>
        <dbReference type="EMBL" id="SNR45812.1"/>
    </source>
</evidence>
<dbReference type="PANTHER" id="PTHR43698">
    <property type="entry name" value="RIBD C-TERMINAL DOMAIN CONTAINING PROTEIN"/>
    <property type="match status" value="1"/>
</dbReference>
<dbReference type="SUPFAM" id="SSF51182">
    <property type="entry name" value="RmlC-like cupins"/>
    <property type="match status" value="1"/>
</dbReference>
<dbReference type="InterPro" id="IPR047263">
    <property type="entry name" value="HNL-like_cupin"/>
</dbReference>